<reference evidence="1" key="1">
    <citation type="journal article" date="2015" name="Nature">
        <title>Complex archaea that bridge the gap between prokaryotes and eukaryotes.</title>
        <authorList>
            <person name="Spang A."/>
            <person name="Saw J.H."/>
            <person name="Jorgensen S.L."/>
            <person name="Zaremba-Niedzwiedzka K."/>
            <person name="Martijn J."/>
            <person name="Lind A.E."/>
            <person name="van Eijk R."/>
            <person name="Schleper C."/>
            <person name="Guy L."/>
            <person name="Ettema T.J."/>
        </authorList>
    </citation>
    <scope>NUCLEOTIDE SEQUENCE</scope>
</reference>
<gene>
    <name evidence="1" type="ORF">LCGC14_0989240</name>
</gene>
<proteinExistence type="predicted"/>
<comment type="caution">
    <text evidence="1">The sequence shown here is derived from an EMBL/GenBank/DDBJ whole genome shotgun (WGS) entry which is preliminary data.</text>
</comment>
<evidence type="ECO:0000313" key="1">
    <source>
        <dbReference type="EMBL" id="KKN15116.1"/>
    </source>
</evidence>
<name>A0A0F9QPN4_9ZZZZ</name>
<sequence>MVKFRYFYRILYLELHIPLKITDLVYILPRESSVDNKNYCIDFIYNYYVRSVIEVKGEIWDKIKSEEFVKQIS</sequence>
<accession>A0A0F9QPN4</accession>
<dbReference type="AlphaFoldDB" id="A0A0F9QPN4"/>
<protein>
    <submittedName>
        <fullName evidence="1">Uncharacterized protein</fullName>
    </submittedName>
</protein>
<dbReference type="EMBL" id="LAZR01003744">
    <property type="protein sequence ID" value="KKN15116.1"/>
    <property type="molecule type" value="Genomic_DNA"/>
</dbReference>
<organism evidence="1">
    <name type="scientific">marine sediment metagenome</name>
    <dbReference type="NCBI Taxonomy" id="412755"/>
    <lineage>
        <taxon>unclassified sequences</taxon>
        <taxon>metagenomes</taxon>
        <taxon>ecological metagenomes</taxon>
    </lineage>
</organism>